<sequence>MAVLHINALDQLTALLSTEKVIVIDFFATWCGPCRSISPYFEELAGQYNNIKFVKVDVDQAEEICVNYKVRSMPTFVLVKDGIEQKRFSGADRNALKQMVETA</sequence>
<evidence type="ECO:0000256" key="3">
    <source>
        <dbReference type="ARBA" id="ARBA00023157"/>
    </source>
</evidence>
<dbReference type="CDD" id="cd02947">
    <property type="entry name" value="TRX_family"/>
    <property type="match status" value="1"/>
</dbReference>
<dbReference type="InterPro" id="IPR005746">
    <property type="entry name" value="Thioredoxin"/>
</dbReference>
<feature type="site" description="Deprotonates C-terminal active site Cys" evidence="5">
    <location>
        <position position="25"/>
    </location>
</feature>
<dbReference type="NCBIfam" id="TIGR01068">
    <property type="entry name" value="thioredoxin"/>
    <property type="match status" value="1"/>
</dbReference>
<evidence type="ECO:0000313" key="9">
    <source>
        <dbReference type="Proteomes" id="UP000078387"/>
    </source>
</evidence>
<dbReference type="InterPro" id="IPR017937">
    <property type="entry name" value="Thioredoxin_CS"/>
</dbReference>
<dbReference type="PRINTS" id="PR00421">
    <property type="entry name" value="THIOREDOXIN"/>
</dbReference>
<feature type="active site" description="Nucleophile" evidence="5">
    <location>
        <position position="31"/>
    </location>
</feature>
<feature type="disulfide bond" description="Redox-active" evidence="6">
    <location>
        <begin position="31"/>
        <end position="34"/>
    </location>
</feature>
<evidence type="ECO:0000256" key="1">
    <source>
        <dbReference type="ARBA" id="ARBA00003318"/>
    </source>
</evidence>
<dbReference type="Proteomes" id="UP000078387">
    <property type="component" value="Unassembled WGS sequence"/>
</dbReference>
<accession>A0A5K1U667</accession>
<keyword evidence="3 6" id="KW-1015">Disulfide bond</keyword>
<dbReference type="VEuPathDB" id="AmoebaDB:EHI_004490"/>
<dbReference type="PIRSF" id="PIRSF000077">
    <property type="entry name" value="Thioredoxin"/>
    <property type="match status" value="1"/>
</dbReference>
<dbReference type="OMA" id="RIICCYG"/>
<dbReference type="FunFam" id="3.40.30.10:FF:000245">
    <property type="entry name" value="Thioredoxin"/>
    <property type="match status" value="1"/>
</dbReference>
<organism evidence="8 9">
    <name type="scientific">Entamoeba histolytica</name>
    <dbReference type="NCBI Taxonomy" id="5759"/>
    <lineage>
        <taxon>Eukaryota</taxon>
        <taxon>Amoebozoa</taxon>
        <taxon>Evosea</taxon>
        <taxon>Archamoebae</taxon>
        <taxon>Mastigamoebida</taxon>
        <taxon>Entamoebidae</taxon>
        <taxon>Entamoeba</taxon>
    </lineage>
</organism>
<dbReference type="PROSITE" id="PS51352">
    <property type="entry name" value="THIOREDOXIN_2"/>
    <property type="match status" value="1"/>
</dbReference>
<gene>
    <name evidence="8" type="ORF">CL6EHI_004490</name>
</gene>
<feature type="site" description="Contributes to redox potential value" evidence="5">
    <location>
        <position position="32"/>
    </location>
</feature>
<comment type="function">
    <text evidence="1">Participates in various redox reactions through the reversible oxidation of its active center dithiol to a disulfide and catalyzes dithiol-disulfide exchange reactions.</text>
</comment>
<dbReference type="GO" id="GO:0015035">
    <property type="term" value="F:protein-disulfide reductase activity"/>
    <property type="evidence" value="ECO:0007669"/>
    <property type="project" value="InterPro"/>
</dbReference>
<keyword evidence="6" id="KW-0676">Redox-active center</keyword>
<dbReference type="SUPFAM" id="SSF52833">
    <property type="entry name" value="Thioredoxin-like"/>
    <property type="match status" value="1"/>
</dbReference>
<evidence type="ECO:0000256" key="2">
    <source>
        <dbReference type="ARBA" id="ARBA00022982"/>
    </source>
</evidence>
<comment type="caution">
    <text evidence="8">The sequence shown here is derived from an EMBL/GenBank/DDBJ whole genome shotgun (WGS) entry which is preliminary data.</text>
</comment>
<dbReference type="VEuPathDB" id="AmoebaDB:EHI5A_080150"/>
<feature type="site" description="Contributes to redox potential value" evidence="5">
    <location>
        <position position="33"/>
    </location>
</feature>
<protein>
    <recommendedName>
        <fullName evidence="4">Thioredoxin</fullName>
    </recommendedName>
</protein>
<dbReference type="VEuPathDB" id="AmoebaDB:EHI8A_210620"/>
<dbReference type="VEuPathDB" id="AmoebaDB:KM1_097420"/>
<reference evidence="8 9" key="1">
    <citation type="submission" date="2016-05" db="EMBL/GenBank/DDBJ databases">
        <title>First whole genome sequencing of Entamoeba histolytica HM1:IMSS-clone-6.</title>
        <authorList>
            <person name="Mukherjee Avik.K."/>
            <person name="Izumyama S."/>
            <person name="Nakada-Tsukui K."/>
            <person name="Nozaki T."/>
        </authorList>
    </citation>
    <scope>NUCLEOTIDE SEQUENCE [LARGE SCALE GENOMIC DNA]</scope>
    <source>
        <strain evidence="8 9">HM1:IMSS clone 6</strain>
    </source>
</reference>
<dbReference type="VEuPathDB" id="AmoebaDB:EHI7A_181370"/>
<evidence type="ECO:0000259" key="7">
    <source>
        <dbReference type="PROSITE" id="PS51352"/>
    </source>
</evidence>
<dbReference type="InterPro" id="IPR013766">
    <property type="entry name" value="Thioredoxin_domain"/>
</dbReference>
<evidence type="ECO:0000313" key="8">
    <source>
        <dbReference type="EMBL" id="GAT93970.1"/>
    </source>
</evidence>
<keyword evidence="2" id="KW-0813">Transport</keyword>
<keyword evidence="2" id="KW-0249">Electron transport</keyword>
<dbReference type="Pfam" id="PF00085">
    <property type="entry name" value="Thioredoxin"/>
    <property type="match status" value="1"/>
</dbReference>
<comment type="similarity">
    <text evidence="4">Belongs to the thioredoxin family.</text>
</comment>
<feature type="active site" description="Nucleophile" evidence="5">
    <location>
        <position position="34"/>
    </location>
</feature>
<feature type="domain" description="Thioredoxin" evidence="7">
    <location>
        <begin position="1"/>
        <end position="103"/>
    </location>
</feature>
<evidence type="ECO:0000256" key="4">
    <source>
        <dbReference type="PIRNR" id="PIRNR000077"/>
    </source>
</evidence>
<proteinExistence type="inferred from homology"/>
<dbReference type="Gene3D" id="3.40.30.10">
    <property type="entry name" value="Glutaredoxin"/>
    <property type="match status" value="1"/>
</dbReference>
<evidence type="ECO:0000256" key="5">
    <source>
        <dbReference type="PIRSR" id="PIRSR000077-1"/>
    </source>
</evidence>
<dbReference type="EMBL" id="BDEQ01000001">
    <property type="protein sequence ID" value="GAT93970.1"/>
    <property type="molecule type" value="Genomic_DNA"/>
</dbReference>
<dbReference type="InterPro" id="IPR036249">
    <property type="entry name" value="Thioredoxin-like_sf"/>
</dbReference>
<dbReference type="SMR" id="A0A5K1U667"/>
<dbReference type="PROSITE" id="PS00194">
    <property type="entry name" value="THIOREDOXIN_1"/>
    <property type="match status" value="1"/>
</dbReference>
<dbReference type="AlphaFoldDB" id="A0A5K1U667"/>
<evidence type="ECO:0000256" key="6">
    <source>
        <dbReference type="PIRSR" id="PIRSR000077-4"/>
    </source>
</evidence>
<dbReference type="PANTHER" id="PTHR46115">
    <property type="entry name" value="THIOREDOXIN-LIKE PROTEIN 1"/>
    <property type="match status" value="1"/>
</dbReference>
<name>A0A5K1U667_ENTHI</name>